<gene>
    <name evidence="2" type="ORF">PXEA_LOCUS11253</name>
</gene>
<comment type="caution">
    <text evidence="2">The sequence shown here is derived from an EMBL/GenBank/DDBJ whole genome shotgun (WGS) entry which is preliminary data.</text>
</comment>
<feature type="compositionally biased region" description="Basic and acidic residues" evidence="1">
    <location>
        <begin position="1"/>
        <end position="15"/>
    </location>
</feature>
<dbReference type="EMBL" id="CAAALY010034269">
    <property type="protein sequence ID" value="VEL17813.1"/>
    <property type="molecule type" value="Genomic_DNA"/>
</dbReference>
<protein>
    <submittedName>
        <fullName evidence="2">Uncharacterized protein</fullName>
    </submittedName>
</protein>
<evidence type="ECO:0000256" key="1">
    <source>
        <dbReference type="SAM" id="MobiDB-lite"/>
    </source>
</evidence>
<evidence type="ECO:0000313" key="3">
    <source>
        <dbReference type="Proteomes" id="UP000784294"/>
    </source>
</evidence>
<keyword evidence="3" id="KW-1185">Reference proteome</keyword>
<accession>A0A448WQT6</accession>
<dbReference type="AlphaFoldDB" id="A0A448WQT6"/>
<dbReference type="Proteomes" id="UP000784294">
    <property type="component" value="Unassembled WGS sequence"/>
</dbReference>
<name>A0A448WQT6_9PLAT</name>
<reference evidence="2" key="1">
    <citation type="submission" date="2018-11" db="EMBL/GenBank/DDBJ databases">
        <authorList>
            <consortium name="Pathogen Informatics"/>
        </authorList>
    </citation>
    <scope>NUCLEOTIDE SEQUENCE</scope>
</reference>
<proteinExistence type="predicted"/>
<feature type="region of interest" description="Disordered" evidence="1">
    <location>
        <begin position="1"/>
        <end position="26"/>
    </location>
</feature>
<sequence length="106" mass="11714">MRETMASKQDREYANKNRSFHPPVHPSIHPSVHLSIRPSVRPSVCSFVRSWDAEWTSILQTLEGVSAPKSLVVPPLAASAWPPRAGSRTSTYRLQAPASIFKPIPG</sequence>
<evidence type="ECO:0000313" key="2">
    <source>
        <dbReference type="EMBL" id="VEL17813.1"/>
    </source>
</evidence>
<organism evidence="2 3">
    <name type="scientific">Protopolystoma xenopodis</name>
    <dbReference type="NCBI Taxonomy" id="117903"/>
    <lineage>
        <taxon>Eukaryota</taxon>
        <taxon>Metazoa</taxon>
        <taxon>Spiralia</taxon>
        <taxon>Lophotrochozoa</taxon>
        <taxon>Platyhelminthes</taxon>
        <taxon>Monogenea</taxon>
        <taxon>Polyopisthocotylea</taxon>
        <taxon>Polystomatidea</taxon>
        <taxon>Polystomatidae</taxon>
        <taxon>Protopolystoma</taxon>
    </lineage>
</organism>